<dbReference type="InterPro" id="IPR045073">
    <property type="entry name" value="Omega/Tau-like"/>
</dbReference>
<comment type="similarity">
    <text evidence="4">Belongs to the GST superfamily.</text>
</comment>
<dbReference type="FunFam" id="3.40.30.10:FF:000014">
    <property type="entry name" value="Tau class glutathione S-transferase"/>
    <property type="match status" value="1"/>
</dbReference>
<comment type="caution">
    <text evidence="7">The sequence shown here is derived from an EMBL/GenBank/DDBJ whole genome shotgun (WGS) entry which is preliminary data.</text>
</comment>
<dbReference type="Pfam" id="PF00043">
    <property type="entry name" value="GST_C"/>
    <property type="match status" value="1"/>
</dbReference>
<evidence type="ECO:0000313" key="7">
    <source>
        <dbReference type="EMBL" id="KAK4269849.1"/>
    </source>
</evidence>
<evidence type="ECO:0000313" key="8">
    <source>
        <dbReference type="Proteomes" id="UP001293593"/>
    </source>
</evidence>
<accession>A0AAE1JKR9</accession>
<dbReference type="Proteomes" id="UP001293593">
    <property type="component" value="Unassembled WGS sequence"/>
</dbReference>
<dbReference type="PANTHER" id="PTHR11260:SF676">
    <property type="entry name" value="GLUTATHIONE S-TRANSFERASE U8"/>
    <property type="match status" value="1"/>
</dbReference>
<dbReference type="SUPFAM" id="SSF47616">
    <property type="entry name" value="GST C-terminal domain-like"/>
    <property type="match status" value="1"/>
</dbReference>
<dbReference type="CDD" id="cd03185">
    <property type="entry name" value="GST_C_Tau"/>
    <property type="match status" value="1"/>
</dbReference>
<evidence type="ECO:0000256" key="2">
    <source>
        <dbReference type="ARBA" id="ARBA00022679"/>
    </source>
</evidence>
<keyword evidence="8" id="KW-1185">Reference proteome</keyword>
<feature type="domain" description="GST N-terminal" evidence="5">
    <location>
        <begin position="5"/>
        <end position="84"/>
    </location>
</feature>
<evidence type="ECO:0000259" key="6">
    <source>
        <dbReference type="PROSITE" id="PS50405"/>
    </source>
</evidence>
<dbReference type="InterPro" id="IPR010987">
    <property type="entry name" value="Glutathione-S-Trfase_C-like"/>
</dbReference>
<dbReference type="GO" id="GO:0005737">
    <property type="term" value="C:cytoplasm"/>
    <property type="evidence" value="ECO:0007669"/>
    <property type="project" value="TreeGrafter"/>
</dbReference>
<dbReference type="Gene3D" id="1.20.1050.10">
    <property type="match status" value="1"/>
</dbReference>
<dbReference type="Gene3D" id="3.40.30.10">
    <property type="entry name" value="Glutaredoxin"/>
    <property type="match status" value="1"/>
</dbReference>
<dbReference type="EMBL" id="JAWXYG010000006">
    <property type="protein sequence ID" value="KAK4269849.1"/>
    <property type="molecule type" value="Genomic_DNA"/>
</dbReference>
<dbReference type="AlphaFoldDB" id="A0AAE1JKR9"/>
<dbReference type="SFLD" id="SFLDG01152">
    <property type="entry name" value="Main.3:_Omega-_and_Tau-like"/>
    <property type="match status" value="1"/>
</dbReference>
<dbReference type="InterPro" id="IPR004046">
    <property type="entry name" value="GST_C"/>
</dbReference>
<dbReference type="SFLD" id="SFLDS00019">
    <property type="entry name" value="Glutathione_Transferase_(cytos"/>
    <property type="match status" value="1"/>
</dbReference>
<proteinExistence type="inferred from homology"/>
<sequence>MAGEKEVKLFGIVGSPFVSRVEIALKLKGVEYQYIHESVNNKSDLLIKYNPVHKMVPVLVHNEKSVCESLVIVEYIDETWNKGHHGDPFLPSDPHQRAMARFWAKFIDDKVVPAIYKAAWNPNEREREKGVEESLEALKILEKKLKGRFFNGDSVGLVDIAGLYVAYWVPIVEEAGGLHYWFNGEKFPKLEKWSHEIVNHPTIKLALPPKENLLAYAKAQFQSIAASK</sequence>
<gene>
    <name evidence="7" type="ORF">QN277_022955</name>
</gene>
<dbReference type="EC" id="2.5.1.18" evidence="1"/>
<dbReference type="FunFam" id="1.20.1050.10:FF:000012">
    <property type="entry name" value="Tau class glutathione S-transferase"/>
    <property type="match status" value="1"/>
</dbReference>
<evidence type="ECO:0000259" key="5">
    <source>
        <dbReference type="PROSITE" id="PS50404"/>
    </source>
</evidence>
<evidence type="ECO:0000256" key="1">
    <source>
        <dbReference type="ARBA" id="ARBA00012452"/>
    </source>
</evidence>
<dbReference type="GO" id="GO:0004364">
    <property type="term" value="F:glutathione transferase activity"/>
    <property type="evidence" value="ECO:0007669"/>
    <property type="project" value="UniProtKB-EC"/>
</dbReference>
<dbReference type="InterPro" id="IPR004045">
    <property type="entry name" value="Glutathione_S-Trfase_N"/>
</dbReference>
<dbReference type="InterPro" id="IPR036282">
    <property type="entry name" value="Glutathione-S-Trfase_C_sf"/>
</dbReference>
<dbReference type="InterPro" id="IPR045074">
    <property type="entry name" value="GST_C_Tau"/>
</dbReference>
<evidence type="ECO:0000256" key="3">
    <source>
        <dbReference type="ARBA" id="ARBA00047960"/>
    </source>
</evidence>
<reference evidence="7" key="1">
    <citation type="submission" date="2023-10" db="EMBL/GenBank/DDBJ databases">
        <title>Chromosome-level genome of the transformable northern wattle, Acacia crassicarpa.</title>
        <authorList>
            <person name="Massaro I."/>
            <person name="Sinha N.R."/>
            <person name="Poethig S."/>
            <person name="Leichty A.R."/>
        </authorList>
    </citation>
    <scope>NUCLEOTIDE SEQUENCE</scope>
    <source>
        <strain evidence="7">Acra3RX</strain>
        <tissue evidence="7">Leaf</tissue>
    </source>
</reference>
<dbReference type="PROSITE" id="PS50405">
    <property type="entry name" value="GST_CTER"/>
    <property type="match status" value="1"/>
</dbReference>
<dbReference type="GO" id="GO:0006749">
    <property type="term" value="P:glutathione metabolic process"/>
    <property type="evidence" value="ECO:0007669"/>
    <property type="project" value="InterPro"/>
</dbReference>
<dbReference type="SFLD" id="SFLDG00358">
    <property type="entry name" value="Main_(cytGST)"/>
    <property type="match status" value="1"/>
</dbReference>
<dbReference type="InterPro" id="IPR040079">
    <property type="entry name" value="Glutathione_S-Trfase"/>
</dbReference>
<feature type="domain" description="GST C-terminal" evidence="6">
    <location>
        <begin position="93"/>
        <end position="221"/>
    </location>
</feature>
<dbReference type="CDD" id="cd03058">
    <property type="entry name" value="GST_N_Tau"/>
    <property type="match status" value="1"/>
</dbReference>
<dbReference type="Pfam" id="PF02798">
    <property type="entry name" value="GST_N"/>
    <property type="match status" value="1"/>
</dbReference>
<dbReference type="PROSITE" id="PS50404">
    <property type="entry name" value="GST_NTER"/>
    <property type="match status" value="1"/>
</dbReference>
<evidence type="ECO:0000256" key="4">
    <source>
        <dbReference type="RuleBase" id="RU003494"/>
    </source>
</evidence>
<organism evidence="7 8">
    <name type="scientific">Acacia crassicarpa</name>
    <name type="common">northern wattle</name>
    <dbReference type="NCBI Taxonomy" id="499986"/>
    <lineage>
        <taxon>Eukaryota</taxon>
        <taxon>Viridiplantae</taxon>
        <taxon>Streptophyta</taxon>
        <taxon>Embryophyta</taxon>
        <taxon>Tracheophyta</taxon>
        <taxon>Spermatophyta</taxon>
        <taxon>Magnoliopsida</taxon>
        <taxon>eudicotyledons</taxon>
        <taxon>Gunneridae</taxon>
        <taxon>Pentapetalae</taxon>
        <taxon>rosids</taxon>
        <taxon>fabids</taxon>
        <taxon>Fabales</taxon>
        <taxon>Fabaceae</taxon>
        <taxon>Caesalpinioideae</taxon>
        <taxon>mimosoid clade</taxon>
        <taxon>Acacieae</taxon>
        <taxon>Acacia</taxon>
    </lineage>
</organism>
<dbReference type="InterPro" id="IPR036249">
    <property type="entry name" value="Thioredoxin-like_sf"/>
</dbReference>
<protein>
    <recommendedName>
        <fullName evidence="1">glutathione transferase</fullName>
        <ecNumber evidence="1">2.5.1.18</ecNumber>
    </recommendedName>
</protein>
<name>A0AAE1JKR9_9FABA</name>
<comment type="catalytic activity">
    <reaction evidence="3">
        <text>RX + glutathione = an S-substituted glutathione + a halide anion + H(+)</text>
        <dbReference type="Rhea" id="RHEA:16437"/>
        <dbReference type="ChEBI" id="CHEBI:15378"/>
        <dbReference type="ChEBI" id="CHEBI:16042"/>
        <dbReference type="ChEBI" id="CHEBI:17792"/>
        <dbReference type="ChEBI" id="CHEBI:57925"/>
        <dbReference type="ChEBI" id="CHEBI:90779"/>
        <dbReference type="EC" id="2.5.1.18"/>
    </reaction>
</comment>
<keyword evidence="2" id="KW-0808">Transferase</keyword>
<dbReference type="PANTHER" id="PTHR11260">
    <property type="entry name" value="GLUTATHIONE S-TRANSFERASE, GST, SUPERFAMILY, GST DOMAIN CONTAINING"/>
    <property type="match status" value="1"/>
</dbReference>
<dbReference type="SUPFAM" id="SSF52833">
    <property type="entry name" value="Thioredoxin-like"/>
    <property type="match status" value="1"/>
</dbReference>